<gene>
    <name evidence="7" type="ORF">QJV39_13085</name>
</gene>
<proteinExistence type="predicted"/>
<dbReference type="InterPro" id="IPR057309">
    <property type="entry name" value="PcsB_CC"/>
</dbReference>
<feature type="domain" description="M23ase beta-sheet core" evidence="5">
    <location>
        <begin position="330"/>
        <end position="432"/>
    </location>
</feature>
<protein>
    <submittedName>
        <fullName evidence="7">Peptidoglycan DD-metalloendopeptidase family protein</fullName>
    </submittedName>
</protein>
<evidence type="ECO:0000313" key="7">
    <source>
        <dbReference type="EMBL" id="MDT0097641.1"/>
    </source>
</evidence>
<dbReference type="CDD" id="cd12797">
    <property type="entry name" value="M23_peptidase"/>
    <property type="match status" value="1"/>
</dbReference>
<dbReference type="Pfam" id="PF01551">
    <property type="entry name" value="Peptidase_M23"/>
    <property type="match status" value="1"/>
</dbReference>
<evidence type="ECO:0000313" key="8">
    <source>
        <dbReference type="Proteomes" id="UP001267344"/>
    </source>
</evidence>
<dbReference type="InterPro" id="IPR016047">
    <property type="entry name" value="M23ase_b-sheet_dom"/>
</dbReference>
<feature type="coiled-coil region" evidence="2">
    <location>
        <begin position="28"/>
        <end position="118"/>
    </location>
</feature>
<organism evidence="7 8">
    <name type="scientific">Listeria swaminathanii</name>
    <dbReference type="NCBI Taxonomy" id="2713501"/>
    <lineage>
        <taxon>Bacteria</taxon>
        <taxon>Bacillati</taxon>
        <taxon>Bacillota</taxon>
        <taxon>Bacilli</taxon>
        <taxon>Bacillales</taxon>
        <taxon>Listeriaceae</taxon>
        <taxon>Listeria</taxon>
    </lineage>
</organism>
<dbReference type="PANTHER" id="PTHR21666">
    <property type="entry name" value="PEPTIDASE-RELATED"/>
    <property type="match status" value="1"/>
</dbReference>
<feature type="compositionally biased region" description="Polar residues" evidence="3">
    <location>
        <begin position="312"/>
        <end position="324"/>
    </location>
</feature>
<comment type="caution">
    <text evidence="7">The sequence shown here is derived from an EMBL/GenBank/DDBJ whole genome shotgun (WGS) entry which is preliminary data.</text>
</comment>
<dbReference type="RefSeq" id="WP_311175776.1">
    <property type="nucleotide sequence ID" value="NZ_CP156021.1"/>
</dbReference>
<name>A0ABU2IHZ0_9LIST</name>
<dbReference type="Proteomes" id="UP001267344">
    <property type="component" value="Unassembled WGS sequence"/>
</dbReference>
<reference evidence="7 8" key="1">
    <citation type="submission" date="2023-05" db="EMBL/GenBank/DDBJ databases">
        <title>A Combination of Whole Genome Sequencing and Metagenomics Reveals Diversity of Listeria spp. in Soil Collected from the Nantahala National Forest.</title>
        <authorList>
            <person name="Wang J."/>
            <person name="Schamp C.N."/>
            <person name="Hudson L.K."/>
            <person name="Chaggar H.K."/>
            <person name="Bryan D.W."/>
            <person name="Radosevich M."/>
            <person name="Denes T.G."/>
        </authorList>
    </citation>
    <scope>NUCLEOTIDE SEQUENCE [LARGE SCALE GENOMIC DNA]</scope>
    <source>
        <strain evidence="7 8">UTK S2-0009</strain>
    </source>
</reference>
<evidence type="ECO:0000256" key="3">
    <source>
        <dbReference type="SAM" id="MobiDB-lite"/>
    </source>
</evidence>
<dbReference type="PANTHER" id="PTHR21666:SF270">
    <property type="entry name" value="MUREIN HYDROLASE ACTIVATOR ENVC"/>
    <property type="match status" value="1"/>
</dbReference>
<feature type="signal peptide" evidence="4">
    <location>
        <begin position="1"/>
        <end position="25"/>
    </location>
</feature>
<keyword evidence="1 4" id="KW-0732">Signal</keyword>
<evidence type="ECO:0000256" key="4">
    <source>
        <dbReference type="SAM" id="SignalP"/>
    </source>
</evidence>
<dbReference type="InterPro" id="IPR050570">
    <property type="entry name" value="Cell_wall_metabolism_enzyme"/>
</dbReference>
<keyword evidence="8" id="KW-1185">Reference proteome</keyword>
<keyword evidence="2" id="KW-0175">Coiled coil</keyword>
<evidence type="ECO:0000256" key="1">
    <source>
        <dbReference type="ARBA" id="ARBA00022729"/>
    </source>
</evidence>
<accession>A0ABU2IHZ0</accession>
<feature type="domain" description="Peptidoglycan hydrolase PcsB coiled-coil" evidence="6">
    <location>
        <begin position="106"/>
        <end position="177"/>
    </location>
</feature>
<feature type="region of interest" description="Disordered" evidence="3">
    <location>
        <begin position="249"/>
        <end position="332"/>
    </location>
</feature>
<sequence>MLKKYGIATALSLLIIAAPLSGAHAESINDMQKRQNEIEQKKSEIDKNIDSKNSELNHLESAEKDAAKELESLLKSIDETNKKLKEQEGKVDSENEKLKQLKKEMEKLRNDIRDRQKVLDNRARAIQTTGTATAYLDMIFEANDFKELIDRVTVVSAIVKADQDIMQDQKDDQDKLKVAETTSEKKLENLKVLAVELEVSKNNMESQKQEKNDLVMALANKKDLTKSEQTLLASEQGALTDEEKRLASNIAGEKAKQEAAIKAAEEKRMQEAASSANNSTAVNNSGSGSSGSTETVDSGGGGGQFIKPASGILTSGFSERTNPVTGKYESHKGQDIAGGGTITVSAAASGTVVFSGFGASGSGFGGYGYVVKIDHGNGYQTLYGHMRAGSLKVVTGQRVSQGQPIGIMGSTGQSTGQHLHFEIHKNGVPVNPAPYL</sequence>
<dbReference type="SUPFAM" id="SSF51261">
    <property type="entry name" value="Duplicated hybrid motif"/>
    <property type="match status" value="1"/>
</dbReference>
<feature type="compositionally biased region" description="Low complexity" evidence="3">
    <location>
        <begin position="271"/>
        <end position="297"/>
    </location>
</feature>
<dbReference type="EMBL" id="JASBAG010000004">
    <property type="protein sequence ID" value="MDT0097641.1"/>
    <property type="molecule type" value="Genomic_DNA"/>
</dbReference>
<dbReference type="Gene3D" id="2.70.70.10">
    <property type="entry name" value="Glucose Permease (Domain IIA)"/>
    <property type="match status" value="1"/>
</dbReference>
<dbReference type="Pfam" id="PF24568">
    <property type="entry name" value="CC_PcsB"/>
    <property type="match status" value="1"/>
</dbReference>
<dbReference type="Gene3D" id="6.10.250.3150">
    <property type="match status" value="1"/>
</dbReference>
<feature type="chain" id="PRO_5047494132" evidence="4">
    <location>
        <begin position="26"/>
        <end position="436"/>
    </location>
</feature>
<evidence type="ECO:0000259" key="5">
    <source>
        <dbReference type="Pfam" id="PF01551"/>
    </source>
</evidence>
<feature type="coiled-coil region" evidence="2">
    <location>
        <begin position="187"/>
        <end position="221"/>
    </location>
</feature>
<evidence type="ECO:0000256" key="2">
    <source>
        <dbReference type="SAM" id="Coils"/>
    </source>
</evidence>
<dbReference type="GeneID" id="93240372"/>
<feature type="compositionally biased region" description="Basic and acidic residues" evidence="3">
    <location>
        <begin position="253"/>
        <end position="270"/>
    </location>
</feature>
<evidence type="ECO:0000259" key="6">
    <source>
        <dbReference type="Pfam" id="PF24568"/>
    </source>
</evidence>
<dbReference type="InterPro" id="IPR011055">
    <property type="entry name" value="Dup_hybrid_motif"/>
</dbReference>